<evidence type="ECO:0000259" key="2">
    <source>
        <dbReference type="Pfam" id="PF08401"/>
    </source>
</evidence>
<gene>
    <name evidence="3" type="ORF">GIS00_15960</name>
</gene>
<name>A0A7K1FQB0_9ACTN</name>
<comment type="caution">
    <text evidence="3">The sequence shown here is derived from an EMBL/GenBank/DDBJ whole genome shotgun (WGS) entry which is preliminary data.</text>
</comment>
<organism evidence="3 4">
    <name type="scientific">Nakamurella alba</name>
    <dbReference type="NCBI Taxonomy" id="2665158"/>
    <lineage>
        <taxon>Bacteria</taxon>
        <taxon>Bacillati</taxon>
        <taxon>Actinomycetota</taxon>
        <taxon>Actinomycetes</taxon>
        <taxon>Nakamurellales</taxon>
        <taxon>Nakamurellaceae</taxon>
        <taxon>Nakamurella</taxon>
    </lineage>
</organism>
<dbReference type="AlphaFoldDB" id="A0A7K1FQB0"/>
<sequence length="133" mass="14613">MAGERVLPEEELARRREVAAARVRASHDLMVAGVRDLVTGKDCAAYLRFAARFLSYSFNNSMLIFLQRPDATMVTGYRAWQQLGLQVRRGEKGIARSSPRSPAAAPTDKAPGRQVCMVGRQAHPPGRQVHPAG</sequence>
<feature type="domain" description="N-terminal" evidence="2">
    <location>
        <begin position="39"/>
        <end position="95"/>
    </location>
</feature>
<protein>
    <recommendedName>
        <fullName evidence="2">N-terminal domain-containing protein</fullName>
    </recommendedName>
</protein>
<evidence type="ECO:0000313" key="4">
    <source>
        <dbReference type="Proteomes" id="UP000460221"/>
    </source>
</evidence>
<feature type="compositionally biased region" description="Low complexity" evidence="1">
    <location>
        <begin position="95"/>
        <end position="106"/>
    </location>
</feature>
<evidence type="ECO:0000256" key="1">
    <source>
        <dbReference type="SAM" id="MobiDB-lite"/>
    </source>
</evidence>
<dbReference type="EMBL" id="WLYK01000006">
    <property type="protein sequence ID" value="MTD15433.1"/>
    <property type="molecule type" value="Genomic_DNA"/>
</dbReference>
<keyword evidence="4" id="KW-1185">Reference proteome</keyword>
<dbReference type="Pfam" id="PF08401">
    <property type="entry name" value="ArdcN"/>
    <property type="match status" value="1"/>
</dbReference>
<dbReference type="Proteomes" id="UP000460221">
    <property type="component" value="Unassembled WGS sequence"/>
</dbReference>
<accession>A0A7K1FQB0</accession>
<reference evidence="3 4" key="1">
    <citation type="submission" date="2019-11" db="EMBL/GenBank/DDBJ databases">
        <authorList>
            <person name="Jiang L.-Q."/>
        </authorList>
    </citation>
    <scope>NUCLEOTIDE SEQUENCE [LARGE SCALE GENOMIC DNA]</scope>
    <source>
        <strain evidence="3 4">YIM 132087</strain>
    </source>
</reference>
<feature type="region of interest" description="Disordered" evidence="1">
    <location>
        <begin position="91"/>
        <end position="113"/>
    </location>
</feature>
<dbReference type="InterPro" id="IPR013610">
    <property type="entry name" value="ArdC_N"/>
</dbReference>
<proteinExistence type="predicted"/>
<evidence type="ECO:0000313" key="3">
    <source>
        <dbReference type="EMBL" id="MTD15433.1"/>
    </source>
</evidence>
<dbReference type="GO" id="GO:0003697">
    <property type="term" value="F:single-stranded DNA binding"/>
    <property type="evidence" value="ECO:0007669"/>
    <property type="project" value="InterPro"/>
</dbReference>
<dbReference type="RefSeq" id="WP_154769441.1">
    <property type="nucleotide sequence ID" value="NZ_WLYK01000006.1"/>
</dbReference>